<accession>A0A2Z2NYT1</accession>
<gene>
    <name evidence="1" type="ORF">IMCC3135_11010</name>
</gene>
<keyword evidence="2" id="KW-1185">Reference proteome</keyword>
<name>A0A2Z2NYT1_9GAMM</name>
<reference evidence="1 2" key="1">
    <citation type="submission" date="2016-12" db="EMBL/GenBank/DDBJ databases">
        <authorList>
            <person name="Song W.-J."/>
            <person name="Kurnit D.M."/>
        </authorList>
    </citation>
    <scope>NUCLEOTIDE SEQUENCE [LARGE SCALE GENOMIC DNA]</scope>
    <source>
        <strain evidence="1 2">IMCC3135</strain>
    </source>
</reference>
<dbReference type="KEGG" id="gai:IMCC3135_11010"/>
<dbReference type="AlphaFoldDB" id="A0A2Z2NYT1"/>
<evidence type="ECO:0000313" key="2">
    <source>
        <dbReference type="Proteomes" id="UP000250079"/>
    </source>
</evidence>
<sequence length="129" mass="14457">MARNHKFFFDKDGNPKARGPAAEKMLMTFLETDVQGSDHICGDLMDDLTAIEDGSDESREFIGNAHQVLIGPQGVTLTPIVESEDDNSSPAAEPTSYTLAFKHFREVLEDWEAFILDDVMDDPRSEDEY</sequence>
<organism evidence="1 2">
    <name type="scientific">Granulosicoccus antarcticus IMCC3135</name>
    <dbReference type="NCBI Taxonomy" id="1192854"/>
    <lineage>
        <taxon>Bacteria</taxon>
        <taxon>Pseudomonadati</taxon>
        <taxon>Pseudomonadota</taxon>
        <taxon>Gammaproteobacteria</taxon>
        <taxon>Chromatiales</taxon>
        <taxon>Granulosicoccaceae</taxon>
        <taxon>Granulosicoccus</taxon>
    </lineage>
</organism>
<dbReference type="EMBL" id="CP018632">
    <property type="protein sequence ID" value="ASJ72294.1"/>
    <property type="molecule type" value="Genomic_DNA"/>
</dbReference>
<proteinExistence type="predicted"/>
<dbReference type="Proteomes" id="UP000250079">
    <property type="component" value="Chromosome"/>
</dbReference>
<evidence type="ECO:0000313" key="1">
    <source>
        <dbReference type="EMBL" id="ASJ72294.1"/>
    </source>
</evidence>
<protein>
    <submittedName>
        <fullName evidence="1">Uncharacterized protein</fullName>
    </submittedName>
</protein>